<evidence type="ECO:0000313" key="2">
    <source>
        <dbReference type="Proteomes" id="UP000179807"/>
    </source>
</evidence>
<dbReference type="Proteomes" id="UP000179807">
    <property type="component" value="Unassembled WGS sequence"/>
</dbReference>
<keyword evidence="2" id="KW-1185">Reference proteome</keyword>
<dbReference type="SUPFAM" id="SSF48371">
    <property type="entry name" value="ARM repeat"/>
    <property type="match status" value="1"/>
</dbReference>
<dbReference type="RefSeq" id="XP_068357527.1">
    <property type="nucleotide sequence ID" value="XM_068505965.1"/>
</dbReference>
<protein>
    <submittedName>
        <fullName evidence="1">Uncharacterized protein</fullName>
    </submittedName>
</protein>
<evidence type="ECO:0000313" key="1">
    <source>
        <dbReference type="EMBL" id="OHT04391.1"/>
    </source>
</evidence>
<dbReference type="AlphaFoldDB" id="A0A1J4JYZ2"/>
<organism evidence="1 2">
    <name type="scientific">Tritrichomonas foetus</name>
    <dbReference type="NCBI Taxonomy" id="1144522"/>
    <lineage>
        <taxon>Eukaryota</taxon>
        <taxon>Metamonada</taxon>
        <taxon>Parabasalia</taxon>
        <taxon>Tritrichomonadida</taxon>
        <taxon>Tritrichomonadidae</taxon>
        <taxon>Tritrichomonas</taxon>
    </lineage>
</organism>
<dbReference type="GeneID" id="94840669"/>
<name>A0A1J4JYZ2_9EUKA</name>
<proteinExistence type="predicted"/>
<dbReference type="OrthoDB" id="10660579at2759"/>
<gene>
    <name evidence="1" type="ORF">TRFO_28093</name>
</gene>
<accession>A0A1J4JYZ2</accession>
<dbReference type="VEuPathDB" id="TrichDB:TRFO_28093"/>
<reference evidence="1" key="1">
    <citation type="submission" date="2016-10" db="EMBL/GenBank/DDBJ databases">
        <authorList>
            <person name="Benchimol M."/>
            <person name="Almeida L.G."/>
            <person name="Vasconcelos A.T."/>
            <person name="Perreira-Neves A."/>
            <person name="Rosa I.A."/>
            <person name="Tasca T."/>
            <person name="Bogo M.R."/>
            <person name="de Souza W."/>
        </authorList>
    </citation>
    <scope>NUCLEOTIDE SEQUENCE [LARGE SCALE GENOMIC DNA]</scope>
    <source>
        <strain evidence="1">K</strain>
    </source>
</reference>
<dbReference type="EMBL" id="MLAK01000794">
    <property type="protein sequence ID" value="OHT04391.1"/>
    <property type="molecule type" value="Genomic_DNA"/>
</dbReference>
<comment type="caution">
    <text evidence="1">The sequence shown here is derived from an EMBL/GenBank/DDBJ whole genome shotgun (WGS) entry which is preliminary data.</text>
</comment>
<sequence length="953" mass="109182">MNIENAIINLNNVNQTLREQALEICKRFQTPEFFDWNIWKNLSEPSKPNVIRLFAYSTLSIVFQEGWTDLSPELQILIFQSFPFFQIELFEQDPIKTTIIHTNSLFLIYVAPLEFIIQLFNQVNLHNLMYFSSLVTEFVVSSNSCASPAGLPTERRMIVDNFISNYLATIVHAIILQPLSQCQLGTESFSYFLSLLGHLHKETQICPLLINSPEIENFYASFAHLVWVASPDLSITWIFDSILSADFSINPDTSNSYKQNQMYKNQMDQNQMIQNQMNENQMIQNQMNENQMIQNQMNENQMIQNQMNQNQNNSDSPTHNVLDELQMPENEENIENTIQLIPIIHNLAISAPSIFLQSYSELFFQSQITDNYPNLLDSFLPKISLFFSVLDQLDIHTLCPFFSMIIVMLQSSSPSIIYEVSDNTKCLIKKHSNVPEFIEICFNQRMALFDTCIKIIAIPLDSLPGAIYDTGWDKSSIRSSVFTLAQSLSEIDNETVVKELIRMIIEQNSETPLFLSLVRLLSSSLNMALDISNEANHLTCFLFNCLLDLSNRKIKNYVLSLLIKLINYVRYSSSDSLNEFFTQLLNLFIRLKPSTIDPFSHYFMLFINKFGNNINFPIDQLITQLQTISKDDPCYYTISSLIAKFTGTETPLDSAINDIEWFITMFDQISFKNNLLEQNTFDFLNRNIIRSMDFLAQNPPKDENALLAILSKIVAAQNVLMNIINLATTSEAAIRLVSSISHFSNTLTTYTNINPLLMIQLIPQMNPPLVINECTSIWLKKIALPILVTIQPHSSEVATNYASLICTNLTPIIENLESNPETPASLENITKKVAVILCQLCRLMSNEDAIQVMQICLRLNDFRVFANISEVASEKGIHVFSLFWLDFISKREIQYTDKIIEALFCLYDKMNGDINQFLLLPGITQDMLSALNAKLMNCGSARTKRRYFRALLP</sequence>
<dbReference type="InterPro" id="IPR016024">
    <property type="entry name" value="ARM-type_fold"/>
</dbReference>